<dbReference type="Pfam" id="PF11975">
    <property type="entry name" value="Glyco_hydro_4C"/>
    <property type="match status" value="1"/>
</dbReference>
<evidence type="ECO:0000256" key="2">
    <source>
        <dbReference type="ARBA" id="ARBA00010141"/>
    </source>
</evidence>
<gene>
    <name evidence="14" type="ORF">F4Y08_06060</name>
</gene>
<protein>
    <submittedName>
        <fullName evidence="14">Alpha-glucosidase/alpha-galactosidase</fullName>
    </submittedName>
</protein>
<dbReference type="InterPro" id="IPR053715">
    <property type="entry name" value="GH4_Enzyme_sf"/>
</dbReference>
<keyword evidence="4 12" id="KW-0378">Hydrolase</keyword>
<dbReference type="GO" id="GO:0005975">
    <property type="term" value="P:carbohydrate metabolic process"/>
    <property type="evidence" value="ECO:0007669"/>
    <property type="project" value="InterPro"/>
</dbReference>
<dbReference type="EMBL" id="VXPY01000037">
    <property type="protein sequence ID" value="MYD89890.1"/>
    <property type="molecule type" value="Genomic_DNA"/>
</dbReference>
<keyword evidence="6 10" id="KW-0464">Manganese</keyword>
<dbReference type="CDD" id="cd05297">
    <property type="entry name" value="GH4_alpha_glucosidase_galactosidase"/>
    <property type="match status" value="1"/>
</dbReference>
<dbReference type="InterPro" id="IPR015955">
    <property type="entry name" value="Lactate_DH/Glyco_Ohase_4_C"/>
</dbReference>
<keyword evidence="8 12" id="KW-0326">Glycosidase</keyword>
<evidence type="ECO:0000256" key="7">
    <source>
        <dbReference type="ARBA" id="ARBA00023277"/>
    </source>
</evidence>
<feature type="domain" description="Glycosyl hydrolase family 4 C-terminal" evidence="13">
    <location>
        <begin position="194"/>
        <end position="437"/>
    </location>
</feature>
<evidence type="ECO:0000256" key="1">
    <source>
        <dbReference type="ARBA" id="ARBA00001936"/>
    </source>
</evidence>
<keyword evidence="10" id="KW-0408">Iron</keyword>
<dbReference type="Pfam" id="PF02056">
    <property type="entry name" value="Glyco_hydro_4"/>
    <property type="match status" value="1"/>
</dbReference>
<feature type="binding site" evidence="9">
    <location>
        <position position="148"/>
    </location>
    <ligand>
        <name>substrate</name>
    </ligand>
</feature>
<comment type="cofactor">
    <cofactor evidence="12">
        <name>NAD(+)</name>
        <dbReference type="ChEBI" id="CHEBI:57540"/>
    </cofactor>
    <text evidence="12">Binds 1 NAD(+) per subunit.</text>
</comment>
<comment type="similarity">
    <text evidence="2 12">Belongs to the glycosyl hydrolase 4 family.</text>
</comment>
<evidence type="ECO:0000313" key="14">
    <source>
        <dbReference type="EMBL" id="MYD89890.1"/>
    </source>
</evidence>
<keyword evidence="10" id="KW-0170">Cobalt</keyword>
<evidence type="ECO:0000256" key="4">
    <source>
        <dbReference type="ARBA" id="ARBA00022801"/>
    </source>
</evidence>
<evidence type="ECO:0000256" key="11">
    <source>
        <dbReference type="PIRSR" id="PIRSR601088-4"/>
    </source>
</evidence>
<evidence type="ECO:0000256" key="5">
    <source>
        <dbReference type="ARBA" id="ARBA00023027"/>
    </source>
</evidence>
<reference evidence="14" key="1">
    <citation type="submission" date="2019-09" db="EMBL/GenBank/DDBJ databases">
        <title>Characterisation of the sponge microbiome using genome-centric metagenomics.</title>
        <authorList>
            <person name="Engelberts J.P."/>
            <person name="Robbins S.J."/>
            <person name="De Goeij J.M."/>
            <person name="Aranda M."/>
            <person name="Bell S.C."/>
            <person name="Webster N.S."/>
        </authorList>
    </citation>
    <scope>NUCLEOTIDE SEQUENCE</scope>
    <source>
        <strain evidence="14">SB0662_bin_9</strain>
    </source>
</reference>
<accession>A0A6B1DQK6</accession>
<feature type="binding site" evidence="10">
    <location>
        <position position="169"/>
    </location>
    <ligand>
        <name>Mn(2+)</name>
        <dbReference type="ChEBI" id="CHEBI:29035"/>
    </ligand>
</feature>
<dbReference type="SUPFAM" id="SSF51735">
    <property type="entry name" value="NAD(P)-binding Rossmann-fold domains"/>
    <property type="match status" value="1"/>
</dbReference>
<dbReference type="PRINTS" id="PR00732">
    <property type="entry name" value="GLHYDRLASE4"/>
</dbReference>
<evidence type="ECO:0000256" key="6">
    <source>
        <dbReference type="ARBA" id="ARBA00023211"/>
    </source>
</evidence>
<feature type="site" description="Increases basicity of active site Tyr" evidence="11">
    <location>
        <position position="110"/>
    </location>
</feature>
<evidence type="ECO:0000256" key="9">
    <source>
        <dbReference type="PIRSR" id="PIRSR601088-2"/>
    </source>
</evidence>
<dbReference type="GO" id="GO:0004553">
    <property type="term" value="F:hydrolase activity, hydrolyzing O-glycosyl compounds"/>
    <property type="evidence" value="ECO:0007669"/>
    <property type="project" value="InterPro"/>
</dbReference>
<dbReference type="NCBIfam" id="NF011657">
    <property type="entry name" value="PRK15076.1"/>
    <property type="match status" value="1"/>
</dbReference>
<keyword evidence="5 12" id="KW-0520">NAD</keyword>
<dbReference type="AlphaFoldDB" id="A0A6B1DQK6"/>
<dbReference type="InterPro" id="IPR036291">
    <property type="entry name" value="NAD(P)-bd_dom_sf"/>
</dbReference>
<organism evidence="14">
    <name type="scientific">Caldilineaceae bacterium SB0662_bin_9</name>
    <dbReference type="NCBI Taxonomy" id="2605258"/>
    <lineage>
        <taxon>Bacteria</taxon>
        <taxon>Bacillati</taxon>
        <taxon>Chloroflexota</taxon>
        <taxon>Caldilineae</taxon>
        <taxon>Caldilineales</taxon>
        <taxon>Caldilineaceae</taxon>
    </lineage>
</organism>
<keyword evidence="7" id="KW-0119">Carbohydrate metabolism</keyword>
<comment type="cofactor">
    <cofactor evidence="1">
        <name>Mn(2+)</name>
        <dbReference type="ChEBI" id="CHEBI:29035"/>
    </cofactor>
</comment>
<keyword evidence="10" id="KW-0533">Nickel</keyword>
<sequence length="465" mass="52043">MAKIAFIGAGSTVFAKTLLGDILGYSALQDAEIALFDIDRERLATSEVVAHKVASVLDASPRIVATTDRRTALQDADYAINMVQIGGYRPGTVNDFEIPARYGLQQTIGDTLGIGGIMRGLRTIHFLLDLCADMEAVCPEVIFLNYSNPMAMNCWAISRASDIRTVGLCHSVQGTAAMLARHIDVPIGEVDYLCAGINHMAFYLDFRRRNGGEGENLYPQLHRVVADGRVPEDNRVRYDMLTRTGYFVTESSEHFAEYVPWYIKRDRADLIEAMNVPIDEYLRRCEVQITGWRYMKRKIEDPDADLTEEFLQAMAEAGVPEDHLPRVRHGFENMYEIERSHEYGSQIIHAMETGEEDLIYGNVRNGDLIGNLPADCCVEVPCKVDRDGLHPQAVGELPPHLAALMQTNINVQALTVEAALTRNRDHVYHAAMLDPHTAAELDLDQIWSMVDELLEAHADYLPAYT</sequence>
<proteinExistence type="inferred from homology"/>
<dbReference type="Gene3D" id="3.90.1820.10">
    <property type="entry name" value="AglA-like glucosidase"/>
    <property type="match status" value="1"/>
</dbReference>
<evidence type="ECO:0000256" key="8">
    <source>
        <dbReference type="ARBA" id="ARBA00023295"/>
    </source>
</evidence>
<dbReference type="PANTHER" id="PTHR32092:SF6">
    <property type="entry name" value="ALPHA-GALACTOSIDASE"/>
    <property type="match status" value="1"/>
</dbReference>
<dbReference type="GO" id="GO:0046872">
    <property type="term" value="F:metal ion binding"/>
    <property type="evidence" value="ECO:0007669"/>
    <property type="project" value="UniProtKB-KW"/>
</dbReference>
<dbReference type="SUPFAM" id="SSF56327">
    <property type="entry name" value="LDH C-terminal domain-like"/>
    <property type="match status" value="1"/>
</dbReference>
<feature type="binding site" evidence="10">
    <location>
        <position position="199"/>
    </location>
    <ligand>
        <name>Mn(2+)</name>
        <dbReference type="ChEBI" id="CHEBI:29035"/>
    </ligand>
</feature>
<keyword evidence="3 10" id="KW-0479">Metal-binding</keyword>
<evidence type="ECO:0000256" key="12">
    <source>
        <dbReference type="RuleBase" id="RU361152"/>
    </source>
</evidence>
<comment type="caution">
    <text evidence="14">The sequence shown here is derived from an EMBL/GenBank/DDBJ whole genome shotgun (WGS) entry which is preliminary data.</text>
</comment>
<evidence type="ECO:0000256" key="3">
    <source>
        <dbReference type="ARBA" id="ARBA00022723"/>
    </source>
</evidence>
<dbReference type="InterPro" id="IPR001088">
    <property type="entry name" value="Glyco_hydro_4"/>
</dbReference>
<dbReference type="InterPro" id="IPR022616">
    <property type="entry name" value="Glyco_hydro_4_C"/>
</dbReference>
<evidence type="ECO:0000256" key="10">
    <source>
        <dbReference type="PIRSR" id="PIRSR601088-3"/>
    </source>
</evidence>
<evidence type="ECO:0000259" key="13">
    <source>
        <dbReference type="Pfam" id="PF11975"/>
    </source>
</evidence>
<name>A0A6B1DQK6_9CHLR</name>
<dbReference type="GO" id="GO:0016616">
    <property type="term" value="F:oxidoreductase activity, acting on the CH-OH group of donors, NAD or NADP as acceptor"/>
    <property type="evidence" value="ECO:0007669"/>
    <property type="project" value="InterPro"/>
</dbReference>
<dbReference type="PANTHER" id="PTHR32092">
    <property type="entry name" value="6-PHOSPHO-BETA-GLUCOSIDASE-RELATED"/>
    <property type="match status" value="1"/>
</dbReference>